<feature type="binding site" evidence="4">
    <location>
        <begin position="63"/>
        <end position="70"/>
    </location>
    <ligand>
        <name>ATP</name>
        <dbReference type="ChEBI" id="CHEBI:30616"/>
    </ligand>
</feature>
<evidence type="ECO:0000256" key="2">
    <source>
        <dbReference type="ARBA" id="ARBA00022840"/>
    </source>
</evidence>
<dbReference type="Gene3D" id="1.10.10.10">
    <property type="entry name" value="Winged helix-like DNA-binding domain superfamily/Winged helix DNA-binding domain"/>
    <property type="match status" value="1"/>
</dbReference>
<dbReference type="SUPFAM" id="SSF52540">
    <property type="entry name" value="P-loop containing nucleoside triphosphate hydrolases"/>
    <property type="match status" value="1"/>
</dbReference>
<dbReference type="Gene3D" id="3.40.50.300">
    <property type="entry name" value="P-loop containing nucleotide triphosphate hydrolases"/>
    <property type="match status" value="1"/>
</dbReference>
<accession>A0A1T5P7Q9</accession>
<evidence type="ECO:0000313" key="7">
    <source>
        <dbReference type="Proteomes" id="UP000190166"/>
    </source>
</evidence>
<dbReference type="Pfam" id="PF01580">
    <property type="entry name" value="FtsK_SpoIIIE"/>
    <property type="match status" value="1"/>
</dbReference>
<dbReference type="Proteomes" id="UP000190166">
    <property type="component" value="Unassembled WGS sequence"/>
</dbReference>
<keyword evidence="2 4" id="KW-0067">ATP-binding</keyword>
<dbReference type="InterPro" id="IPR003593">
    <property type="entry name" value="AAA+_ATPase"/>
</dbReference>
<organism evidence="6 7">
    <name type="scientific">Chitinophaga ginsengisegetis</name>
    <dbReference type="NCBI Taxonomy" id="393003"/>
    <lineage>
        <taxon>Bacteria</taxon>
        <taxon>Pseudomonadati</taxon>
        <taxon>Bacteroidota</taxon>
        <taxon>Chitinophagia</taxon>
        <taxon>Chitinophagales</taxon>
        <taxon>Chitinophagaceae</taxon>
        <taxon>Chitinophaga</taxon>
    </lineage>
</organism>
<dbReference type="PROSITE" id="PS50901">
    <property type="entry name" value="FTSK"/>
    <property type="match status" value="1"/>
</dbReference>
<dbReference type="SUPFAM" id="SSF46785">
    <property type="entry name" value="Winged helix' DNA-binding domain"/>
    <property type="match status" value="1"/>
</dbReference>
<keyword evidence="3" id="KW-0238">DNA-binding</keyword>
<dbReference type="PANTHER" id="PTHR22683">
    <property type="entry name" value="SPORULATION PROTEIN RELATED"/>
    <property type="match status" value="1"/>
</dbReference>
<evidence type="ECO:0000256" key="1">
    <source>
        <dbReference type="ARBA" id="ARBA00022741"/>
    </source>
</evidence>
<dbReference type="STRING" id="393003.SAMN05660461_4319"/>
<dbReference type="InterPro" id="IPR002543">
    <property type="entry name" value="FtsK_dom"/>
</dbReference>
<dbReference type="SMART" id="SM00382">
    <property type="entry name" value="AAA"/>
    <property type="match status" value="1"/>
</dbReference>
<gene>
    <name evidence="6" type="ORF">SAMN05660461_4319</name>
</gene>
<dbReference type="InterPro" id="IPR036388">
    <property type="entry name" value="WH-like_DNA-bd_sf"/>
</dbReference>
<dbReference type="InterPro" id="IPR018541">
    <property type="entry name" value="Ftsk_gamma"/>
</dbReference>
<evidence type="ECO:0000256" key="4">
    <source>
        <dbReference type="PROSITE-ProRule" id="PRU00289"/>
    </source>
</evidence>
<dbReference type="InterPro" id="IPR036390">
    <property type="entry name" value="WH_DNA-bd_sf"/>
</dbReference>
<protein>
    <submittedName>
        <fullName evidence="6">Ftsk gamma domain-containing protein</fullName>
    </submittedName>
</protein>
<evidence type="ECO:0000259" key="5">
    <source>
        <dbReference type="PROSITE" id="PS50901"/>
    </source>
</evidence>
<keyword evidence="7" id="KW-1185">Reference proteome</keyword>
<dbReference type="AlphaFoldDB" id="A0A1T5P7Q9"/>
<dbReference type="SMART" id="SM00843">
    <property type="entry name" value="Ftsk_gamma"/>
    <property type="match status" value="1"/>
</dbReference>
<dbReference type="InterPro" id="IPR050206">
    <property type="entry name" value="FtsK/SpoIIIE/SftA"/>
</dbReference>
<evidence type="ECO:0000256" key="3">
    <source>
        <dbReference type="ARBA" id="ARBA00023125"/>
    </source>
</evidence>
<dbReference type="InterPro" id="IPR027417">
    <property type="entry name" value="P-loop_NTPase"/>
</dbReference>
<dbReference type="PANTHER" id="PTHR22683:SF41">
    <property type="entry name" value="DNA TRANSLOCASE FTSK"/>
    <property type="match status" value="1"/>
</dbReference>
<feature type="domain" description="FtsK" evidence="5">
    <location>
        <begin position="45"/>
        <end position="251"/>
    </location>
</feature>
<name>A0A1T5P7Q9_9BACT</name>
<dbReference type="GO" id="GO:0003677">
    <property type="term" value="F:DNA binding"/>
    <property type="evidence" value="ECO:0007669"/>
    <property type="project" value="UniProtKB-KW"/>
</dbReference>
<dbReference type="Pfam" id="PF09397">
    <property type="entry name" value="FtsK_gamma"/>
    <property type="match status" value="1"/>
</dbReference>
<reference evidence="6 7" key="1">
    <citation type="submission" date="2017-02" db="EMBL/GenBank/DDBJ databases">
        <authorList>
            <person name="Peterson S.W."/>
        </authorList>
    </citation>
    <scope>NUCLEOTIDE SEQUENCE [LARGE SCALE GENOMIC DNA]</scope>
    <source>
        <strain evidence="6 7">DSM 18108</strain>
    </source>
</reference>
<proteinExistence type="predicted"/>
<evidence type="ECO:0000313" key="6">
    <source>
        <dbReference type="EMBL" id="SKD08428.1"/>
    </source>
</evidence>
<dbReference type="EMBL" id="FUZZ01000003">
    <property type="protein sequence ID" value="SKD08428.1"/>
    <property type="molecule type" value="Genomic_DNA"/>
</dbReference>
<sequence>METAKYSPLLDLPNYSFPYYWANESFKALWTEKSNHAFPIIWSKTNELIIRDFAELKNILVVGPPSCGKSTFLHQLIISLLLTKHPAEIKFILFDFKKLEFSLYNLLEKHFLAKLPNGDDQPIVSKPDKTLATLNALTIELELRYDLLKEAACRNITEYNDKFCSRLLNPQKGHRYLPHLFLIIDEFADILIINKSEVNKALENVLSSGYKVGILVTISTNQIMGDTISPGIKSLIQHRIVFRLNDKRDNRKFLDTESVPKLIEEGEFLFLDSGKVKKGRTFSLELPVIEAIIADINKQEGYPGAYLLPEYVDTTEEVALTLDNRDPLFEEAAMILVQSQQGSTSLLQRRMKLGYNRTGRLMDQLEAAGIVGPNMGSSARVVLIKTQSELESLLNNLL</sequence>
<dbReference type="RefSeq" id="WP_079471582.1">
    <property type="nucleotide sequence ID" value="NZ_FUZZ01000003.1"/>
</dbReference>
<keyword evidence="1 4" id="KW-0547">Nucleotide-binding</keyword>
<dbReference type="GO" id="GO:0005524">
    <property type="term" value="F:ATP binding"/>
    <property type="evidence" value="ECO:0007669"/>
    <property type="project" value="UniProtKB-UniRule"/>
</dbReference>